<dbReference type="PROSITE" id="PS00455">
    <property type="entry name" value="AMP_BINDING"/>
    <property type="match status" value="1"/>
</dbReference>
<dbReference type="EMBL" id="MHOM01000033">
    <property type="protein sequence ID" value="OGZ63508.1"/>
    <property type="molecule type" value="Genomic_DNA"/>
</dbReference>
<dbReference type="Pfam" id="PF00501">
    <property type="entry name" value="AMP-binding"/>
    <property type="match status" value="1"/>
</dbReference>
<evidence type="ECO:0000313" key="5">
    <source>
        <dbReference type="Proteomes" id="UP000177190"/>
    </source>
</evidence>
<dbReference type="STRING" id="1802200.A2812_00260"/>
<dbReference type="GO" id="GO:0004467">
    <property type="term" value="F:long-chain fatty acid-CoA ligase activity"/>
    <property type="evidence" value="ECO:0007669"/>
    <property type="project" value="TreeGrafter"/>
</dbReference>
<feature type="domain" description="AMP-dependent synthetase/ligase" evidence="3">
    <location>
        <begin position="11"/>
        <end position="405"/>
    </location>
</feature>
<reference evidence="4 5" key="1">
    <citation type="journal article" date="2016" name="Nat. Commun.">
        <title>Thousands of microbial genomes shed light on interconnected biogeochemical processes in an aquifer system.</title>
        <authorList>
            <person name="Anantharaman K."/>
            <person name="Brown C.T."/>
            <person name="Hug L.A."/>
            <person name="Sharon I."/>
            <person name="Castelle C.J."/>
            <person name="Probst A.J."/>
            <person name="Thomas B.C."/>
            <person name="Singh A."/>
            <person name="Wilkins M.J."/>
            <person name="Karaoz U."/>
            <person name="Brodie E.L."/>
            <person name="Williams K.H."/>
            <person name="Hubbard S.S."/>
            <person name="Banfield J.F."/>
        </authorList>
    </citation>
    <scope>NUCLEOTIDE SEQUENCE [LARGE SCALE GENOMIC DNA]</scope>
</reference>
<keyword evidence="1" id="KW-0547">Nucleotide-binding</keyword>
<proteinExistence type="predicted"/>
<evidence type="ECO:0000313" key="4">
    <source>
        <dbReference type="EMBL" id="OGZ63508.1"/>
    </source>
</evidence>
<dbReference type="Pfam" id="PF23562">
    <property type="entry name" value="AMP-binding_C_3"/>
    <property type="match status" value="1"/>
</dbReference>
<comment type="caution">
    <text evidence="4">The sequence shown here is derived from an EMBL/GenBank/DDBJ whole genome shotgun (WGS) entry which is preliminary data.</text>
</comment>
<name>A0A1G2HNP3_9BACT</name>
<protein>
    <recommendedName>
        <fullName evidence="3">AMP-dependent synthetase/ligase domain-containing protein</fullName>
    </recommendedName>
</protein>
<dbReference type="Proteomes" id="UP000177190">
    <property type="component" value="Unassembled WGS sequence"/>
</dbReference>
<evidence type="ECO:0000259" key="3">
    <source>
        <dbReference type="Pfam" id="PF00501"/>
    </source>
</evidence>
<dbReference type="PANTHER" id="PTHR43272">
    <property type="entry name" value="LONG-CHAIN-FATTY-ACID--COA LIGASE"/>
    <property type="match status" value="1"/>
</dbReference>
<dbReference type="AlphaFoldDB" id="A0A1G2HNP3"/>
<evidence type="ECO:0000256" key="2">
    <source>
        <dbReference type="ARBA" id="ARBA00022840"/>
    </source>
</evidence>
<organism evidence="4 5">
    <name type="scientific">Candidatus Staskawiczbacteria bacterium RIFCSPHIGHO2_01_FULL_36_16</name>
    <dbReference type="NCBI Taxonomy" id="1802200"/>
    <lineage>
        <taxon>Bacteria</taxon>
        <taxon>Candidatus Staskawicziibacteriota</taxon>
    </lineage>
</organism>
<dbReference type="GO" id="GO:0005524">
    <property type="term" value="F:ATP binding"/>
    <property type="evidence" value="ECO:0007669"/>
    <property type="project" value="UniProtKB-KW"/>
</dbReference>
<evidence type="ECO:0000256" key="1">
    <source>
        <dbReference type="ARBA" id="ARBA00022741"/>
    </source>
</evidence>
<dbReference type="SUPFAM" id="SSF56801">
    <property type="entry name" value="Acetyl-CoA synthetase-like"/>
    <property type="match status" value="1"/>
</dbReference>
<dbReference type="InterPro" id="IPR042099">
    <property type="entry name" value="ANL_N_sf"/>
</dbReference>
<keyword evidence="2" id="KW-0067">ATP-binding</keyword>
<dbReference type="Gene3D" id="3.40.50.12780">
    <property type="entry name" value="N-terminal domain of ligase-like"/>
    <property type="match status" value="1"/>
</dbReference>
<dbReference type="PANTHER" id="PTHR43272:SF33">
    <property type="entry name" value="AMP-BINDING DOMAIN-CONTAINING PROTEIN-RELATED"/>
    <property type="match status" value="1"/>
</dbReference>
<dbReference type="InterPro" id="IPR000873">
    <property type="entry name" value="AMP-dep_synth/lig_dom"/>
</dbReference>
<dbReference type="GO" id="GO:0016020">
    <property type="term" value="C:membrane"/>
    <property type="evidence" value="ECO:0007669"/>
    <property type="project" value="TreeGrafter"/>
</dbReference>
<accession>A0A1G2HNP3</accession>
<dbReference type="InterPro" id="IPR020845">
    <property type="entry name" value="AMP-binding_CS"/>
</dbReference>
<dbReference type="CDD" id="cd05907">
    <property type="entry name" value="VL_LC_FACS_like"/>
    <property type="match status" value="1"/>
</dbReference>
<sequence length="579" mass="65447">MYKTIPELFLETAEKYSAKPALLYKKEGVYFPITYKELAGKVKIFALAIQKLGVKKNDKIAVLSENRPEWVISDLAVMLAGAVTVPLHATFSPKAICTVLSHSQAKILIVSNSDFLNKVLIGQKYLKNLEKIIVIEKLASAQTETFSGKIFSYKALLSLHRNDEYEKVFLDPDEVCTIIYTSGTTGKPKGVMLTHRNFLSNVESVSEIIPVKESDVFLSFLPASHVLERMAGYYMPLFFGAAIAYAESIKHLPQNLKEVRPTILISVPRIFDKFHDAVWDKINKSSPFQKKIFKWALRQKKGSFAYKTADFLVFKKIRAQMGGKLRLSISGGASLNGNIGRFFSKIGITILEGYGLTETSPVISANRENDFKFGTVGKIVPGVKVKIAENKEILVKGPNVTRGYYKNRKATEGTFAKDGWLCTGDLGFIDKQGFLTIIGREKEMIVTSGGKNVWPEAVENLLNDDRFVAQSIIIGNARKFISALIAPDWQEIEIYMKENNLPLQSHEKLVKSPYLLAVFQERIDKKINPNLSEYEKIRKFKLLPQEFSQEQDELTPTLKLRRHIIEKHWQKAIEEMYGN</sequence>
<gene>
    <name evidence="4" type="ORF">A2812_00260</name>
</gene>